<comment type="catalytic activity">
    <reaction evidence="1">
        <text>O-phospho-L-seryl-[protein] + H2O = L-seryl-[protein] + phosphate</text>
        <dbReference type="Rhea" id="RHEA:20629"/>
        <dbReference type="Rhea" id="RHEA-COMP:9863"/>
        <dbReference type="Rhea" id="RHEA-COMP:11604"/>
        <dbReference type="ChEBI" id="CHEBI:15377"/>
        <dbReference type="ChEBI" id="CHEBI:29999"/>
        <dbReference type="ChEBI" id="CHEBI:43474"/>
        <dbReference type="ChEBI" id="CHEBI:83421"/>
        <dbReference type="EC" id="3.1.3.16"/>
    </reaction>
</comment>
<dbReference type="EC" id="3.1.3.16" evidence="1"/>
<dbReference type="Gene3D" id="3.60.40.10">
    <property type="entry name" value="PPM-type phosphatase domain"/>
    <property type="match status" value="1"/>
</dbReference>
<dbReference type="InterPro" id="IPR036457">
    <property type="entry name" value="PPM-type-like_dom_sf"/>
</dbReference>
<dbReference type="EMBL" id="CAJNNW010009974">
    <property type="protein sequence ID" value="CAE8651599.1"/>
    <property type="molecule type" value="Genomic_DNA"/>
</dbReference>
<keyword evidence="1" id="KW-0464">Manganese</keyword>
<evidence type="ECO:0000256" key="1">
    <source>
        <dbReference type="RuleBase" id="RU366020"/>
    </source>
</evidence>
<keyword evidence="1" id="KW-0460">Magnesium</keyword>
<dbReference type="PANTHER" id="PTHR12320">
    <property type="entry name" value="PROTEIN PHOSPHATASE 2C"/>
    <property type="match status" value="1"/>
</dbReference>
<dbReference type="PROSITE" id="PS51746">
    <property type="entry name" value="PPM_2"/>
    <property type="match status" value="1"/>
</dbReference>
<feature type="region of interest" description="Disordered" evidence="2">
    <location>
        <begin position="381"/>
        <end position="401"/>
    </location>
</feature>
<evidence type="ECO:0000313" key="6">
    <source>
        <dbReference type="Proteomes" id="UP000654075"/>
    </source>
</evidence>
<dbReference type="AlphaFoldDB" id="A0A813H662"/>
<dbReference type="Proteomes" id="UP000654075">
    <property type="component" value="Unassembled WGS sequence"/>
</dbReference>
<sequence>MMQADEAPAAISTESAMLRRCETVFVGTKWHQGILETFQRKEQHLSEPYTQHKPLCFSPHKPLCFSAKTFQKTHPVKVKEGSRDADATMVSPMILGVADGVSQIEQYGIDASLLPRELLRHCESLGMRQLIPDESLAHKDSYQGPIALLREAFQATANLGSTTVVLAVLDNSTKLNGKRHPMIAAICVGDCEMLVLRRSRWESHLFEIIFHTEMQRVGGHVQSPLQLARVDDRIDPDFTDAITVEVIERGSAVHCVSAYEGDVVIMGSDGVFDNLFLDEIIHLSDSILQPGMGRPLPQEALDHLCRAIISASHSKSQRQANGRLPECPIGIGGKVDDTSVVVAEVIEWTEMHKRRYGPQPHPEPWWQRLLACGDSKCCGDVSEAPEPRPLSRMSREPPESMVSDALSMKLLYN</sequence>
<comment type="cofactor">
    <cofactor evidence="1">
        <name>Mg(2+)</name>
        <dbReference type="ChEBI" id="CHEBI:18420"/>
    </cofactor>
</comment>
<proteinExistence type="inferred from homology"/>
<dbReference type="EMBL" id="CAJNNV010030690">
    <property type="protein sequence ID" value="CAE8633252.1"/>
    <property type="molecule type" value="Genomic_DNA"/>
</dbReference>
<dbReference type="Proteomes" id="UP000626109">
    <property type="component" value="Unassembled WGS sequence"/>
</dbReference>
<evidence type="ECO:0000313" key="5">
    <source>
        <dbReference type="EMBL" id="CAE8651599.1"/>
    </source>
</evidence>
<feature type="domain" description="PPM-type phosphatase" evidence="3">
    <location>
        <begin position="69"/>
        <end position="345"/>
    </location>
</feature>
<evidence type="ECO:0000256" key="2">
    <source>
        <dbReference type="SAM" id="MobiDB-lite"/>
    </source>
</evidence>
<dbReference type="GO" id="GO:0004722">
    <property type="term" value="F:protein serine/threonine phosphatase activity"/>
    <property type="evidence" value="ECO:0007669"/>
    <property type="project" value="UniProtKB-EC"/>
</dbReference>
<keyword evidence="6" id="KW-1185">Reference proteome</keyword>
<gene>
    <name evidence="4" type="ORF">PGLA1383_LOCUS49163</name>
    <name evidence="5" type="ORF">PGLA2088_LOCUS9130</name>
</gene>
<evidence type="ECO:0000259" key="3">
    <source>
        <dbReference type="PROSITE" id="PS51746"/>
    </source>
</evidence>
<organism evidence="4 6">
    <name type="scientific">Polarella glacialis</name>
    <name type="common">Dinoflagellate</name>
    <dbReference type="NCBI Taxonomy" id="89957"/>
    <lineage>
        <taxon>Eukaryota</taxon>
        <taxon>Sar</taxon>
        <taxon>Alveolata</taxon>
        <taxon>Dinophyceae</taxon>
        <taxon>Suessiales</taxon>
        <taxon>Suessiaceae</taxon>
        <taxon>Polarella</taxon>
    </lineage>
</organism>
<dbReference type="GO" id="GO:0046872">
    <property type="term" value="F:metal ion binding"/>
    <property type="evidence" value="ECO:0007669"/>
    <property type="project" value="UniProtKB-UniRule"/>
</dbReference>
<accession>A0A813H662</accession>
<dbReference type="SMART" id="SM00332">
    <property type="entry name" value="PP2Cc"/>
    <property type="match status" value="1"/>
</dbReference>
<reference evidence="4" key="1">
    <citation type="submission" date="2021-02" db="EMBL/GenBank/DDBJ databases">
        <authorList>
            <person name="Dougan E. K."/>
            <person name="Rhodes N."/>
            <person name="Thang M."/>
            <person name="Chan C."/>
        </authorList>
    </citation>
    <scope>NUCLEOTIDE SEQUENCE</scope>
</reference>
<comment type="catalytic activity">
    <reaction evidence="1">
        <text>O-phospho-L-threonyl-[protein] + H2O = L-threonyl-[protein] + phosphate</text>
        <dbReference type="Rhea" id="RHEA:47004"/>
        <dbReference type="Rhea" id="RHEA-COMP:11060"/>
        <dbReference type="Rhea" id="RHEA-COMP:11605"/>
        <dbReference type="ChEBI" id="CHEBI:15377"/>
        <dbReference type="ChEBI" id="CHEBI:30013"/>
        <dbReference type="ChEBI" id="CHEBI:43474"/>
        <dbReference type="ChEBI" id="CHEBI:61977"/>
        <dbReference type="EC" id="3.1.3.16"/>
    </reaction>
</comment>
<protein>
    <recommendedName>
        <fullName evidence="1">Protein phosphatase</fullName>
        <ecNumber evidence="1">3.1.3.16</ecNumber>
    </recommendedName>
</protein>
<dbReference type="InterPro" id="IPR039123">
    <property type="entry name" value="PPTC7"/>
</dbReference>
<keyword evidence="1" id="KW-0904">Protein phosphatase</keyword>
<evidence type="ECO:0000313" key="4">
    <source>
        <dbReference type="EMBL" id="CAE8633252.1"/>
    </source>
</evidence>
<comment type="similarity">
    <text evidence="1">Belongs to the PP2C family.</text>
</comment>
<comment type="caution">
    <text evidence="4">The sequence shown here is derived from an EMBL/GenBank/DDBJ whole genome shotgun (WGS) entry which is preliminary data.</text>
</comment>
<keyword evidence="1" id="KW-0378">Hydrolase</keyword>
<name>A0A813H662_POLGL</name>
<comment type="cofactor">
    <cofactor evidence="1">
        <name>Mn(2+)</name>
        <dbReference type="ChEBI" id="CHEBI:29035"/>
    </cofactor>
</comment>
<dbReference type="OrthoDB" id="10266364at2759"/>
<dbReference type="PANTHER" id="PTHR12320:SF1">
    <property type="entry name" value="PROTEIN PHOSPHATASE PTC7 HOMOLOG"/>
    <property type="match status" value="1"/>
</dbReference>
<keyword evidence="1" id="KW-0479">Metal-binding</keyword>
<dbReference type="InterPro" id="IPR001932">
    <property type="entry name" value="PPM-type_phosphatase-like_dom"/>
</dbReference>
<dbReference type="SUPFAM" id="SSF81606">
    <property type="entry name" value="PP2C-like"/>
    <property type="match status" value="1"/>
</dbReference>